<dbReference type="EMBL" id="GBRH01247405">
    <property type="protein sequence ID" value="JAD50490.1"/>
    <property type="molecule type" value="Transcribed_RNA"/>
</dbReference>
<feature type="region of interest" description="Disordered" evidence="1">
    <location>
        <begin position="1"/>
        <end position="23"/>
    </location>
</feature>
<organism evidence="2">
    <name type="scientific">Arundo donax</name>
    <name type="common">Giant reed</name>
    <name type="synonym">Donax arundinaceus</name>
    <dbReference type="NCBI Taxonomy" id="35708"/>
    <lineage>
        <taxon>Eukaryota</taxon>
        <taxon>Viridiplantae</taxon>
        <taxon>Streptophyta</taxon>
        <taxon>Embryophyta</taxon>
        <taxon>Tracheophyta</taxon>
        <taxon>Spermatophyta</taxon>
        <taxon>Magnoliopsida</taxon>
        <taxon>Liliopsida</taxon>
        <taxon>Poales</taxon>
        <taxon>Poaceae</taxon>
        <taxon>PACMAD clade</taxon>
        <taxon>Arundinoideae</taxon>
        <taxon>Arundineae</taxon>
        <taxon>Arundo</taxon>
    </lineage>
</organism>
<sequence length="23" mass="2556">MVLLKSHSPSPPQQAMSLLCCRE</sequence>
<proteinExistence type="predicted"/>
<name>A0A0A9ANH7_ARUDO</name>
<evidence type="ECO:0000313" key="2">
    <source>
        <dbReference type="EMBL" id="JAD50490.1"/>
    </source>
</evidence>
<reference evidence="2" key="2">
    <citation type="journal article" date="2015" name="Data Brief">
        <title>Shoot transcriptome of the giant reed, Arundo donax.</title>
        <authorList>
            <person name="Barrero R.A."/>
            <person name="Guerrero F.D."/>
            <person name="Moolhuijzen P."/>
            <person name="Goolsby J.A."/>
            <person name="Tidwell J."/>
            <person name="Bellgard S.E."/>
            <person name="Bellgard M.I."/>
        </authorList>
    </citation>
    <scope>NUCLEOTIDE SEQUENCE</scope>
    <source>
        <tissue evidence="2">Shoot tissue taken approximately 20 cm above the soil surface</tissue>
    </source>
</reference>
<evidence type="ECO:0000256" key="1">
    <source>
        <dbReference type="SAM" id="MobiDB-lite"/>
    </source>
</evidence>
<dbReference type="AlphaFoldDB" id="A0A0A9ANH7"/>
<protein>
    <submittedName>
        <fullName evidence="2">Uncharacterized protein</fullName>
    </submittedName>
</protein>
<reference evidence="2" key="1">
    <citation type="submission" date="2014-09" db="EMBL/GenBank/DDBJ databases">
        <authorList>
            <person name="Magalhaes I.L.F."/>
            <person name="Oliveira U."/>
            <person name="Santos F.R."/>
            <person name="Vidigal T.H.D.A."/>
            <person name="Brescovit A.D."/>
            <person name="Santos A.J."/>
        </authorList>
    </citation>
    <scope>NUCLEOTIDE SEQUENCE</scope>
    <source>
        <tissue evidence="2">Shoot tissue taken approximately 20 cm above the soil surface</tissue>
    </source>
</reference>
<accession>A0A0A9ANH7</accession>